<comment type="caution">
    <text evidence="5">The sequence shown here is derived from an EMBL/GenBank/DDBJ whole genome shotgun (WGS) entry which is preliminary data.</text>
</comment>
<dbReference type="SMART" id="SM00060">
    <property type="entry name" value="FN3"/>
    <property type="match status" value="4"/>
</dbReference>
<evidence type="ECO:0000313" key="5">
    <source>
        <dbReference type="EMBL" id="GMH62312.1"/>
    </source>
</evidence>
<feature type="compositionally biased region" description="Acidic residues" evidence="3">
    <location>
        <begin position="795"/>
        <end position="814"/>
    </location>
</feature>
<feature type="coiled-coil region" evidence="2">
    <location>
        <begin position="280"/>
        <end position="319"/>
    </location>
</feature>
<dbReference type="PROSITE" id="PS00018">
    <property type="entry name" value="EF_HAND_1"/>
    <property type="match status" value="2"/>
</dbReference>
<feature type="compositionally biased region" description="Acidic residues" evidence="3">
    <location>
        <begin position="171"/>
        <end position="187"/>
    </location>
</feature>
<organism evidence="5 6">
    <name type="scientific">Triparma retinervis</name>
    <dbReference type="NCBI Taxonomy" id="2557542"/>
    <lineage>
        <taxon>Eukaryota</taxon>
        <taxon>Sar</taxon>
        <taxon>Stramenopiles</taxon>
        <taxon>Ochrophyta</taxon>
        <taxon>Bolidophyceae</taxon>
        <taxon>Parmales</taxon>
        <taxon>Triparmaceae</taxon>
        <taxon>Triparma</taxon>
    </lineage>
</organism>
<dbReference type="OrthoDB" id="191686at2759"/>
<keyword evidence="2" id="KW-0175">Coiled coil</keyword>
<dbReference type="GO" id="GO:0005509">
    <property type="term" value="F:calcium ion binding"/>
    <property type="evidence" value="ECO:0007669"/>
    <property type="project" value="InterPro"/>
</dbReference>
<feature type="compositionally biased region" description="Basic and acidic residues" evidence="3">
    <location>
        <begin position="188"/>
        <end position="197"/>
    </location>
</feature>
<proteinExistence type="predicted"/>
<dbReference type="InterPro" id="IPR013783">
    <property type="entry name" value="Ig-like_fold"/>
</dbReference>
<dbReference type="Proteomes" id="UP001165082">
    <property type="component" value="Unassembled WGS sequence"/>
</dbReference>
<dbReference type="EMBL" id="BRXZ01001100">
    <property type="protein sequence ID" value="GMH62312.1"/>
    <property type="molecule type" value="Genomic_DNA"/>
</dbReference>
<feature type="region of interest" description="Disordered" evidence="3">
    <location>
        <begin position="791"/>
        <end position="819"/>
    </location>
</feature>
<dbReference type="PANTHER" id="PTHR24099:SF11">
    <property type="entry name" value="FIBRONECTIN TYPE III DOMAIN-CONTAINING 3BA-RELATED"/>
    <property type="match status" value="1"/>
</dbReference>
<keyword evidence="6" id="KW-1185">Reference proteome</keyword>
<dbReference type="PROSITE" id="PS50222">
    <property type="entry name" value="EF_HAND_2"/>
    <property type="match status" value="2"/>
</dbReference>
<sequence>MLDLCNMSTLAKYERYNVIATVQFHHIFQGDRAPDCVLGKLGRVSRDEKTMKKVFYAWCLNKFTYRDCVLTDNEVEGFTEGYKTAFLKKNEEGDPLNPMNRDLPEGVTYLPTVTYIKAKKPSAGDNAKIALRKALTPDQQISNAVFSNEFRRRWRRAIKRVYLLAKKELEGEDDDDDEKDEAKEAEDAEKAALGEEQKDGEEENEDGSRRNGVNFHGSAPRESSGGAADTKSNKGVKGRGGVDDEEELDGVDYKEAEGMDHETFGVGVGRWRNFLYKHGIQVMEKMLEEDEDRLKEKMAEEESEKMAEAKRAYEGFVKKKDMIRIRMPDEPERVVGGHWKPPRMDFSKNGVVRKKQMMRGSGLRYVHALNKGKNGNEADLERCQKEMINTGFVYKENFKPDSDSDADDDDVAYAKEKKNNRALKIKRAADKSRKAGCKKSFDLWRVRKELSERATKALYAVDNPSTLEDEHEAVERWIEVGKSLKTIDRNLYKDWVNWSDGFQSGYKCQVLWDHFSPRCCDVHSAAYSGMRDTFLKLLRPGLNYRKVWESQCRKKWNKWQKHCDDKNLDIDDYVKKQGYISEETVTFYRRNGTSHHLTAPRGSPGGAVDTNAPLSKEEALDMMELSDKDMKSVMKALGVKLEGEELRRLMDAFDKNGDGTVSKDEFLSFVNPTSTSCRPVTRGDTSAVLEHKCIHETTCAFTGMPNAFVVTKQMTKKGENEPGVKLIKKKDGSYRRIVELPERRKRWDILKSFQLLDELDVDDIEEVDDLEIPKKCEMAKWDSLDLFEGKKSKDEDDYDDEEDDYDDDEDDDEDGSKKHKRVKYSRKALRKLYDLSTDNRAALTLKEMMEKGKPPAAPQLWAAEIGHEEVGDGYEALIDSLLLCWRAKSNSLVAFFQLEMSGPLGSKEQQNNEFSEIFRDPPSSDYEPQYKHWITPNPRLLPNTTYSFRIRAFNGFGPGPYTRMDFTTQPVAPPTPVLVKAGTNVVTIKWKFGTKLNQNFASLKKVFTELAGDVSSPVSRIDLLLYLERSMPDLLLFLRSTVLNDGDEVSLYDAIESHNDDSIYYKEVERYQELVTDDSKSTVSLTRTKYVVEQCSSQSEDMWEQVWRGSAGQAMLKGLETGETYRYRVFTVNVDGLRGAPSEDIVVNTLVDTPAGCRLSGGSLNRAVKSSTVSLTWSEEDASGGGVRKSGQGFEKVLAAWTKSGGAADDSGVSLDMVFSQYDHNKNGTIDGADLLALLQDLGVAPDEERIRDAWSELENGGSVSFDDFSRWWKDRKVTYVVKRGVVGTEGRDNSRQMLPSAAKDQKARGKCGHALVTPGSALVGTEGRRGTVISYRGDSIGCDVGGLLPNTKYEFALRVMTPNSFSKFSEPLTVITAPAATPPPVVVQTNDKEVLLKVGYGEGGGSCFLVEKKLIKGMKGGNVSAVAIKKGVEAGWVNVFKGGERLVKCSGLLPNSLYQFRCRAGNEKGVVGAYSPIIMVSTRERRFVMRPTNAPEVFVIECTRDAVVGDLILFTERLFTKGGKLVGGPGGGSGGGGVSMKMSGGVMTPRLSVGSVGSWGSGAGSKRNGGEVEFAGERTVAARVLSMRKGGQGGKKSYIRMEVAWSSVSDKKRCSEFVLKGGVVVERLEGDVYSFETFRGRWEDEDERA</sequence>
<name>A0A9W7E0Z9_9STRA</name>
<reference evidence="5" key="1">
    <citation type="submission" date="2022-07" db="EMBL/GenBank/DDBJ databases">
        <title>Genome analysis of Parmales, a sister group of diatoms, reveals the evolutionary specialization of diatoms from phago-mixotrophs to photoautotrophs.</title>
        <authorList>
            <person name="Ban H."/>
            <person name="Sato S."/>
            <person name="Yoshikawa S."/>
            <person name="Kazumasa Y."/>
            <person name="Nakamura Y."/>
            <person name="Ichinomiya M."/>
            <person name="Saitoh K."/>
            <person name="Sato N."/>
            <person name="Blanc-Mathieu R."/>
            <person name="Endo H."/>
            <person name="Kuwata A."/>
            <person name="Ogata H."/>
        </authorList>
    </citation>
    <scope>NUCLEOTIDE SEQUENCE</scope>
</reference>
<evidence type="ECO:0000256" key="1">
    <source>
        <dbReference type="ARBA" id="ARBA00022837"/>
    </source>
</evidence>
<dbReference type="InterPro" id="IPR011992">
    <property type="entry name" value="EF-hand-dom_pair"/>
</dbReference>
<dbReference type="SUPFAM" id="SSF49265">
    <property type="entry name" value="Fibronectin type III"/>
    <property type="match status" value="3"/>
</dbReference>
<dbReference type="CDD" id="cd00051">
    <property type="entry name" value="EFh"/>
    <property type="match status" value="1"/>
</dbReference>
<dbReference type="InterPro" id="IPR018247">
    <property type="entry name" value="EF_Hand_1_Ca_BS"/>
</dbReference>
<dbReference type="InterPro" id="IPR036116">
    <property type="entry name" value="FN3_sf"/>
</dbReference>
<feature type="domain" description="EF-hand" evidence="4">
    <location>
        <begin position="1210"/>
        <end position="1245"/>
    </location>
</feature>
<dbReference type="Pfam" id="PF13499">
    <property type="entry name" value="EF-hand_7"/>
    <property type="match status" value="2"/>
</dbReference>
<dbReference type="InterPro" id="IPR003961">
    <property type="entry name" value="FN3_dom"/>
</dbReference>
<gene>
    <name evidence="5" type="ORF">TrRE_jg5366</name>
</gene>
<evidence type="ECO:0000256" key="2">
    <source>
        <dbReference type="SAM" id="Coils"/>
    </source>
</evidence>
<evidence type="ECO:0000256" key="3">
    <source>
        <dbReference type="SAM" id="MobiDB-lite"/>
    </source>
</evidence>
<dbReference type="Gene3D" id="2.60.40.10">
    <property type="entry name" value="Immunoglobulins"/>
    <property type="match status" value="4"/>
</dbReference>
<keyword evidence="1" id="KW-0106">Calcium</keyword>
<dbReference type="Gene3D" id="1.10.238.10">
    <property type="entry name" value="EF-hand"/>
    <property type="match status" value="2"/>
</dbReference>
<dbReference type="SUPFAM" id="SSF47473">
    <property type="entry name" value="EF-hand"/>
    <property type="match status" value="1"/>
</dbReference>
<evidence type="ECO:0000259" key="4">
    <source>
        <dbReference type="PROSITE" id="PS50222"/>
    </source>
</evidence>
<dbReference type="SMART" id="SM00054">
    <property type="entry name" value="EFh"/>
    <property type="match status" value="2"/>
</dbReference>
<dbReference type="InterPro" id="IPR050617">
    <property type="entry name" value="E3_ligase_FN3/SPRY"/>
</dbReference>
<evidence type="ECO:0000313" key="6">
    <source>
        <dbReference type="Proteomes" id="UP001165082"/>
    </source>
</evidence>
<protein>
    <recommendedName>
        <fullName evidence="4">EF-hand domain-containing protein</fullName>
    </recommendedName>
</protein>
<dbReference type="InterPro" id="IPR002048">
    <property type="entry name" value="EF_hand_dom"/>
</dbReference>
<dbReference type="PANTHER" id="PTHR24099">
    <property type="entry name" value="E3 UBIQUITIN-PROTEIN LIGASE TRIM36-RELATED"/>
    <property type="match status" value="1"/>
</dbReference>
<dbReference type="CDD" id="cd00063">
    <property type="entry name" value="FN3"/>
    <property type="match status" value="3"/>
</dbReference>
<feature type="domain" description="EF-hand" evidence="4">
    <location>
        <begin position="641"/>
        <end position="676"/>
    </location>
</feature>
<accession>A0A9W7E0Z9</accession>
<feature type="region of interest" description="Disordered" evidence="3">
    <location>
        <begin position="171"/>
        <end position="247"/>
    </location>
</feature>